<sequence>MRRPLRAINIGGRVEFPVDPDTNRRRPEMFRALCRSYRDFLDLLITDRNADLAQHVYSVKPHPLMPLPSVHRVQVAVYGSANAQPDHMHANARMFKPAAVGEGQLAVNQQPVVRAVQPQDFERNDKAKYNMVDDDELVVLESGAKVFARALGDQQVVFCPVCETRVDKSAGQHGKWLVDAGIGTPSAVTMVRANEEVVFYCFSCMVLNVVIECGDQYGFVPSDDEVIRLGEVPKLNWGGRQDVSIDDECRLYVLDAPMGSGKTHAVQTYLRQRPELSVLSITFRQALARYLSQEFGLNCYLEDGFWSETNDRSRCVICLDSLYKLKVDEPYDLVIIDECVFVMYHFLGGTMSVNLPSIVDAFRFFLRSAGTVITMQHRIPESCIAFYMDCMSLPWGTNGVIRRKVDNPVILHPMKVLTKQSGCNLLTCKLVSTYIEHFDREQGRSVMPIVVFTTRADHAALLLSILRQVARERFQAEDRIKAVWAGIQDDGWVKEFLARPNAKVDDADVLVTTSVLQAGHSLDRYFRVSFDFLWHGVLSFREELQFISRLRYVGRVDMAEYKYGWILDGTVGAKLAGQRRIKLDIEQTWNAET</sequence>
<dbReference type="Proteomes" id="UP000094385">
    <property type="component" value="Unassembled WGS sequence"/>
</dbReference>
<protein>
    <recommendedName>
        <fullName evidence="1">Replication origin-binding protein domain-containing protein</fullName>
    </recommendedName>
</protein>
<evidence type="ECO:0000259" key="1">
    <source>
        <dbReference type="Pfam" id="PF02399"/>
    </source>
</evidence>
<accession>A0A1E3PVS5</accession>
<dbReference type="SUPFAM" id="SSF52540">
    <property type="entry name" value="P-loop containing nucleoside triphosphate hydrolases"/>
    <property type="match status" value="1"/>
</dbReference>
<gene>
    <name evidence="2" type="ORF">LIPSTDRAFT_114212</name>
</gene>
<name>A0A1E3PVS5_LIPST</name>
<dbReference type="EMBL" id="KV454304">
    <property type="protein sequence ID" value="ODQ69394.1"/>
    <property type="molecule type" value="Genomic_DNA"/>
</dbReference>
<keyword evidence="3" id="KW-1185">Reference proteome</keyword>
<dbReference type="GO" id="GO:0005524">
    <property type="term" value="F:ATP binding"/>
    <property type="evidence" value="ECO:0007669"/>
    <property type="project" value="InterPro"/>
</dbReference>
<dbReference type="AlphaFoldDB" id="A0A1E3PVS5"/>
<organism evidence="2 3">
    <name type="scientific">Lipomyces starkeyi NRRL Y-11557</name>
    <dbReference type="NCBI Taxonomy" id="675824"/>
    <lineage>
        <taxon>Eukaryota</taxon>
        <taxon>Fungi</taxon>
        <taxon>Dikarya</taxon>
        <taxon>Ascomycota</taxon>
        <taxon>Saccharomycotina</taxon>
        <taxon>Lipomycetes</taxon>
        <taxon>Lipomycetales</taxon>
        <taxon>Lipomycetaceae</taxon>
        <taxon>Lipomyces</taxon>
    </lineage>
</organism>
<dbReference type="Pfam" id="PF02399">
    <property type="entry name" value="Herpes_ori_bp"/>
    <property type="match status" value="1"/>
</dbReference>
<feature type="domain" description="Replication origin-binding protein" evidence="1">
    <location>
        <begin position="252"/>
        <end position="384"/>
    </location>
</feature>
<dbReference type="GO" id="GO:0006260">
    <property type="term" value="P:DNA replication"/>
    <property type="evidence" value="ECO:0007669"/>
    <property type="project" value="InterPro"/>
</dbReference>
<evidence type="ECO:0000313" key="2">
    <source>
        <dbReference type="EMBL" id="ODQ69394.1"/>
    </source>
</evidence>
<dbReference type="InterPro" id="IPR027417">
    <property type="entry name" value="P-loop_NTPase"/>
</dbReference>
<reference evidence="2 3" key="1">
    <citation type="journal article" date="2016" name="Proc. Natl. Acad. Sci. U.S.A.">
        <title>Comparative genomics of biotechnologically important yeasts.</title>
        <authorList>
            <person name="Riley R."/>
            <person name="Haridas S."/>
            <person name="Wolfe K.H."/>
            <person name="Lopes M.R."/>
            <person name="Hittinger C.T."/>
            <person name="Goeker M."/>
            <person name="Salamov A.A."/>
            <person name="Wisecaver J.H."/>
            <person name="Long T.M."/>
            <person name="Calvey C.H."/>
            <person name="Aerts A.L."/>
            <person name="Barry K.W."/>
            <person name="Choi C."/>
            <person name="Clum A."/>
            <person name="Coughlan A.Y."/>
            <person name="Deshpande S."/>
            <person name="Douglass A.P."/>
            <person name="Hanson S.J."/>
            <person name="Klenk H.-P."/>
            <person name="LaButti K.M."/>
            <person name="Lapidus A."/>
            <person name="Lindquist E.A."/>
            <person name="Lipzen A.M."/>
            <person name="Meier-Kolthoff J.P."/>
            <person name="Ohm R.A."/>
            <person name="Otillar R.P."/>
            <person name="Pangilinan J.L."/>
            <person name="Peng Y."/>
            <person name="Rokas A."/>
            <person name="Rosa C.A."/>
            <person name="Scheuner C."/>
            <person name="Sibirny A.A."/>
            <person name="Slot J.C."/>
            <person name="Stielow J.B."/>
            <person name="Sun H."/>
            <person name="Kurtzman C.P."/>
            <person name="Blackwell M."/>
            <person name="Grigoriev I.V."/>
            <person name="Jeffries T.W."/>
        </authorList>
    </citation>
    <scope>NUCLEOTIDE SEQUENCE [LARGE SCALE GENOMIC DNA]</scope>
    <source>
        <strain evidence="2 3">NRRL Y-11557</strain>
    </source>
</reference>
<evidence type="ECO:0000313" key="3">
    <source>
        <dbReference type="Proteomes" id="UP000094385"/>
    </source>
</evidence>
<dbReference type="OrthoDB" id="2260786at2759"/>
<proteinExistence type="predicted"/>
<dbReference type="GO" id="GO:0003688">
    <property type="term" value="F:DNA replication origin binding"/>
    <property type="evidence" value="ECO:0007669"/>
    <property type="project" value="InterPro"/>
</dbReference>
<dbReference type="InterPro" id="IPR003450">
    <property type="entry name" value="Replication_origin-bd"/>
</dbReference>